<accession>A0A2P7S0A7</accession>
<dbReference type="SUPFAM" id="SSF52283">
    <property type="entry name" value="Formate/glycerate dehydrogenase catalytic domain-like"/>
    <property type="match status" value="1"/>
</dbReference>
<dbReference type="CDD" id="cd12156">
    <property type="entry name" value="HPPR"/>
    <property type="match status" value="1"/>
</dbReference>
<comment type="caution">
    <text evidence="7">The sequence shown here is derived from an EMBL/GenBank/DDBJ whole genome shotgun (WGS) entry which is preliminary data.</text>
</comment>
<evidence type="ECO:0000256" key="1">
    <source>
        <dbReference type="ARBA" id="ARBA00022857"/>
    </source>
</evidence>
<feature type="domain" description="D-isomer specific 2-hydroxyacid dehydrogenase catalytic" evidence="5">
    <location>
        <begin position="14"/>
        <end position="317"/>
    </location>
</feature>
<dbReference type="GO" id="GO:0005829">
    <property type="term" value="C:cytosol"/>
    <property type="evidence" value="ECO:0007669"/>
    <property type="project" value="TreeGrafter"/>
</dbReference>
<dbReference type="PANTHER" id="PTHR10996">
    <property type="entry name" value="2-HYDROXYACID DEHYDROGENASE-RELATED"/>
    <property type="match status" value="1"/>
</dbReference>
<name>A0A2P7S0A7_9HYPH</name>
<dbReference type="PANTHER" id="PTHR10996:SF178">
    <property type="entry name" value="2-HYDROXYACID DEHYDROGENASE YGL185C-RELATED"/>
    <property type="match status" value="1"/>
</dbReference>
<proteinExistence type="inferred from homology"/>
<dbReference type="AlphaFoldDB" id="A0A2P7S0A7"/>
<dbReference type="InterPro" id="IPR050223">
    <property type="entry name" value="D-isomer_2-hydroxyacid_DH"/>
</dbReference>
<evidence type="ECO:0000256" key="3">
    <source>
        <dbReference type="ARBA" id="ARBA00023027"/>
    </source>
</evidence>
<keyword evidence="1" id="KW-0521">NADP</keyword>
<evidence type="ECO:0000256" key="2">
    <source>
        <dbReference type="ARBA" id="ARBA00023002"/>
    </source>
</evidence>
<dbReference type="Pfam" id="PF02826">
    <property type="entry name" value="2-Hacid_dh_C"/>
    <property type="match status" value="1"/>
</dbReference>
<dbReference type="FunFam" id="3.40.50.720:FF:000213">
    <property type="entry name" value="Putative 2-hydroxyacid dehydrogenase"/>
    <property type="match status" value="1"/>
</dbReference>
<dbReference type="OrthoDB" id="9793626at2"/>
<dbReference type="GO" id="GO:0016618">
    <property type="term" value="F:hydroxypyruvate reductase [NAD(P)H] activity"/>
    <property type="evidence" value="ECO:0007669"/>
    <property type="project" value="TreeGrafter"/>
</dbReference>
<sequence length="329" mass="35437">MTEKLPVTILVPGRLHERSVQRIDQSFRMVRIDHVQPDLLTPEMKRDVRGVAAMGFLEPLGAAFIDALPNLEIIASFGVGYDAIDAAYAGSKGVMVTNTPDVLTEEVADTALGLLLNTVRELPRAEAYLRAGRWEKEGNYPLTPMTLRGRRAGIFGMGRIGMAIAKRLEAFGLTIAYHNRRPVEGLAYPYYPSLEELAESVDTLISVVPGGAATEKIVNAKIFKALGPEGVFINIGRGSTVDEEALIEALREGTIRAAGLDVFAEEPHVPQGLIDLPNAVLLPHVGSASVHTRNAMADLVVDNLISWFSNGEALTPVAETAHVVAKAKG</sequence>
<evidence type="ECO:0000256" key="4">
    <source>
        <dbReference type="RuleBase" id="RU003719"/>
    </source>
</evidence>
<dbReference type="GO" id="GO:0051287">
    <property type="term" value="F:NAD binding"/>
    <property type="evidence" value="ECO:0007669"/>
    <property type="project" value="InterPro"/>
</dbReference>
<comment type="similarity">
    <text evidence="4">Belongs to the D-isomer specific 2-hydroxyacid dehydrogenase family.</text>
</comment>
<keyword evidence="2 4" id="KW-0560">Oxidoreductase</keyword>
<dbReference type="Proteomes" id="UP000240653">
    <property type="component" value="Unassembled WGS sequence"/>
</dbReference>
<dbReference type="GO" id="GO:0030267">
    <property type="term" value="F:glyoxylate reductase (NADPH) activity"/>
    <property type="evidence" value="ECO:0007669"/>
    <property type="project" value="TreeGrafter"/>
</dbReference>
<organism evidence="7 8">
    <name type="scientific">Pseudaminobacter soli</name>
    <name type="common">ex Li et al. 2025</name>
    <dbReference type="NCBI Taxonomy" id="1295366"/>
    <lineage>
        <taxon>Bacteria</taxon>
        <taxon>Pseudomonadati</taxon>
        <taxon>Pseudomonadota</taxon>
        <taxon>Alphaproteobacteria</taxon>
        <taxon>Hyphomicrobiales</taxon>
        <taxon>Phyllobacteriaceae</taxon>
        <taxon>Pseudaminobacter</taxon>
    </lineage>
</organism>
<dbReference type="Pfam" id="PF00389">
    <property type="entry name" value="2-Hacid_dh"/>
    <property type="match status" value="1"/>
</dbReference>
<dbReference type="RefSeq" id="WP_106726850.1">
    <property type="nucleotide sequence ID" value="NZ_PXYL01000021.1"/>
</dbReference>
<evidence type="ECO:0000313" key="7">
    <source>
        <dbReference type="EMBL" id="PSJ55907.1"/>
    </source>
</evidence>
<feature type="domain" description="D-isomer specific 2-hydroxyacid dehydrogenase NAD-binding" evidence="6">
    <location>
        <begin position="112"/>
        <end position="286"/>
    </location>
</feature>
<reference evidence="7 8" key="1">
    <citation type="submission" date="2018-03" db="EMBL/GenBank/DDBJ databases">
        <title>The draft genome of Mesorhizobium soli JCM 19897.</title>
        <authorList>
            <person name="Li L."/>
            <person name="Liu L."/>
            <person name="Liang L."/>
            <person name="Wang T."/>
            <person name="Zhang X."/>
        </authorList>
    </citation>
    <scope>NUCLEOTIDE SEQUENCE [LARGE SCALE GENOMIC DNA]</scope>
    <source>
        <strain evidence="7 8">JCM 19897</strain>
    </source>
</reference>
<dbReference type="InterPro" id="IPR006139">
    <property type="entry name" value="D-isomer_2_OHA_DH_cat_dom"/>
</dbReference>
<protein>
    <submittedName>
        <fullName evidence="7">2-hydroxyacid dehydrogenase</fullName>
    </submittedName>
</protein>
<dbReference type="InterPro" id="IPR036291">
    <property type="entry name" value="NAD(P)-bd_dom_sf"/>
</dbReference>
<evidence type="ECO:0000313" key="8">
    <source>
        <dbReference type="Proteomes" id="UP000240653"/>
    </source>
</evidence>
<dbReference type="EMBL" id="PXYL01000021">
    <property type="protein sequence ID" value="PSJ55907.1"/>
    <property type="molecule type" value="Genomic_DNA"/>
</dbReference>
<dbReference type="InterPro" id="IPR006140">
    <property type="entry name" value="D-isomer_DH_NAD-bd"/>
</dbReference>
<dbReference type="Gene3D" id="3.40.50.720">
    <property type="entry name" value="NAD(P)-binding Rossmann-like Domain"/>
    <property type="match status" value="2"/>
</dbReference>
<gene>
    <name evidence="7" type="ORF">C7I85_25695</name>
</gene>
<dbReference type="SUPFAM" id="SSF51735">
    <property type="entry name" value="NAD(P)-binding Rossmann-fold domains"/>
    <property type="match status" value="1"/>
</dbReference>
<keyword evidence="8" id="KW-1185">Reference proteome</keyword>
<evidence type="ECO:0000259" key="5">
    <source>
        <dbReference type="Pfam" id="PF00389"/>
    </source>
</evidence>
<keyword evidence="3" id="KW-0520">NAD</keyword>
<evidence type="ECO:0000259" key="6">
    <source>
        <dbReference type="Pfam" id="PF02826"/>
    </source>
</evidence>